<dbReference type="VEuPathDB" id="FungiDB:CLCR_05872"/>
<evidence type="ECO:0000256" key="1">
    <source>
        <dbReference type="SAM" id="MobiDB-lite"/>
    </source>
</evidence>
<feature type="region of interest" description="Disordered" evidence="1">
    <location>
        <begin position="234"/>
        <end position="256"/>
    </location>
</feature>
<dbReference type="VEuPathDB" id="FungiDB:G647_07308"/>
<evidence type="ECO:0000313" key="3">
    <source>
        <dbReference type="Proteomes" id="UP000094526"/>
    </source>
</evidence>
<gene>
    <name evidence="2" type="ORF">CLCR_05872</name>
</gene>
<accession>A0A1C1C834</accession>
<dbReference type="EMBL" id="LGRB01000020">
    <property type="protein sequence ID" value="OCT44637.1"/>
    <property type="molecule type" value="Genomic_DNA"/>
</dbReference>
<name>A0A1C1C834_9EURO</name>
<comment type="caution">
    <text evidence="2">The sequence shown here is derived from an EMBL/GenBank/DDBJ whole genome shotgun (WGS) entry which is preliminary data.</text>
</comment>
<protein>
    <submittedName>
        <fullName evidence="2">Uncharacterized protein</fullName>
    </submittedName>
</protein>
<keyword evidence="3" id="KW-1185">Reference proteome</keyword>
<feature type="compositionally biased region" description="Low complexity" evidence="1">
    <location>
        <begin position="329"/>
        <end position="375"/>
    </location>
</feature>
<reference evidence="3" key="1">
    <citation type="submission" date="2015-07" db="EMBL/GenBank/DDBJ databases">
        <authorList>
            <person name="Teixeira M.M."/>
            <person name="Souza R.C."/>
            <person name="Almeida L.G."/>
            <person name="Vicente V.A."/>
            <person name="de Hoog S."/>
            <person name="Bocca A.L."/>
            <person name="de Almeida S.R."/>
            <person name="Vasconcelos A.T."/>
            <person name="Felipe M.S."/>
        </authorList>
    </citation>
    <scope>NUCLEOTIDE SEQUENCE [LARGE SCALE GENOMIC DNA]</scope>
    <source>
        <strain evidence="3">KSF</strain>
    </source>
</reference>
<proteinExistence type="predicted"/>
<dbReference type="Proteomes" id="UP000094526">
    <property type="component" value="Unassembled WGS sequence"/>
</dbReference>
<evidence type="ECO:0000313" key="2">
    <source>
        <dbReference type="EMBL" id="OCT44637.1"/>
    </source>
</evidence>
<organism evidence="2 3">
    <name type="scientific">Cladophialophora carrionii</name>
    <dbReference type="NCBI Taxonomy" id="86049"/>
    <lineage>
        <taxon>Eukaryota</taxon>
        <taxon>Fungi</taxon>
        <taxon>Dikarya</taxon>
        <taxon>Ascomycota</taxon>
        <taxon>Pezizomycotina</taxon>
        <taxon>Eurotiomycetes</taxon>
        <taxon>Chaetothyriomycetidae</taxon>
        <taxon>Chaetothyriales</taxon>
        <taxon>Herpotrichiellaceae</taxon>
        <taxon>Cladophialophora</taxon>
    </lineage>
</organism>
<feature type="region of interest" description="Disordered" evidence="1">
    <location>
        <begin position="116"/>
        <end position="174"/>
    </location>
</feature>
<sequence>MVLLMISQVSKLRGAVQASRLPVRLGVANGLLRLERHGVDHRFISSLFPARKEVNRSVDLNLDPDPATIVACANSSPEGVETTEEVAGQGGDSTSMTTTDPRLEGQPAAIAVVSQDAPNRQAPQVSLPRNEASVPVRPDSQGSVSLPLRPRPRLRTPQTERQPRAPQSTVPECSDASLRRTIPITDSHRAANAPTEICSPQVDNATPIRTNLNDGLVLTPEEYTALQIKRAGKTVVRGERTPSPECKAPHCTPGPTKLAQVDLEMEAEKPSAMDLLRRSGRESGSGNGNGSSSGNDSEMPIPSRDPRSQTAPVVPVMKPTARTVQAQRPTFTAITTLPPPTTTIAETRPTSFSASRLTSAPASASAPASDPTSRSMIPSLSITRPLGRTPSAAPGERPLPAVVQVDTNITHRRHGEGRDAAGQEAWSFARLRS</sequence>
<feature type="region of interest" description="Disordered" evidence="1">
    <location>
        <begin position="278"/>
        <end position="433"/>
    </location>
</feature>
<dbReference type="AlphaFoldDB" id="A0A1C1C834"/>
<feature type="region of interest" description="Disordered" evidence="1">
    <location>
        <begin position="75"/>
        <end position="101"/>
    </location>
</feature>